<sequence length="265" mass="29844">MITRANKGKPVDYFLPVGEFHVPLNPYIGKNIRLEYQGEIHCLHCGERTNKSFGQGFCYKHFTSLAQNDSCIMSPEQCHYHEGTCREPEWGERNCMQSHYVYLSNSSAIKVGITRGGQIPTRWIDQGATQAIAIARVTTRQLAGLLEVAFKEHVADKTHWQAMLKGAPTVLDMASERDRLFELAKPQLDALIAEHGLVAVQLLTNGEAYEFEFPVQQYPEKVKSFNLDKTDVVEGKLMGIKGQYLILDSGVINIRRFGGYSVNFS</sequence>
<evidence type="ECO:0000313" key="1">
    <source>
        <dbReference type="EMBL" id="TXR54964.1"/>
    </source>
</evidence>
<dbReference type="EMBL" id="VKAD01000001">
    <property type="protein sequence ID" value="TXR54964.1"/>
    <property type="molecule type" value="Genomic_DNA"/>
</dbReference>
<dbReference type="Pfam" id="PF10977">
    <property type="entry name" value="DUF2797"/>
    <property type="match status" value="1"/>
</dbReference>
<dbReference type="Proteomes" id="UP000321764">
    <property type="component" value="Unassembled WGS sequence"/>
</dbReference>
<organism evidence="1 2">
    <name type="scientific">Reinekea thalattae</name>
    <dbReference type="NCBI Taxonomy" id="2593301"/>
    <lineage>
        <taxon>Bacteria</taxon>
        <taxon>Pseudomonadati</taxon>
        <taxon>Pseudomonadota</taxon>
        <taxon>Gammaproteobacteria</taxon>
        <taxon>Oceanospirillales</taxon>
        <taxon>Saccharospirillaceae</taxon>
        <taxon>Reinekea</taxon>
    </lineage>
</organism>
<evidence type="ECO:0000313" key="2">
    <source>
        <dbReference type="Proteomes" id="UP000321764"/>
    </source>
</evidence>
<comment type="caution">
    <text evidence="1">The sequence shown here is derived from an EMBL/GenBank/DDBJ whole genome shotgun (WGS) entry which is preliminary data.</text>
</comment>
<reference evidence="1 2" key="1">
    <citation type="submission" date="2019-07" db="EMBL/GenBank/DDBJ databases">
        <title>Reinekea sp. strain SSH23 genome sequencing and assembly.</title>
        <authorList>
            <person name="Kim I."/>
        </authorList>
    </citation>
    <scope>NUCLEOTIDE SEQUENCE [LARGE SCALE GENOMIC DNA]</scope>
    <source>
        <strain evidence="1 2">SSH23</strain>
    </source>
</reference>
<protein>
    <submittedName>
        <fullName evidence="1">DUF2797 domain-containing protein</fullName>
    </submittedName>
</protein>
<dbReference type="InterPro" id="IPR021246">
    <property type="entry name" value="DUF2797"/>
</dbReference>
<gene>
    <name evidence="1" type="ORF">FME95_04800</name>
</gene>
<name>A0A5C8ZBZ7_9GAMM</name>
<keyword evidence="2" id="KW-1185">Reference proteome</keyword>
<proteinExistence type="predicted"/>
<accession>A0A5C8ZBZ7</accession>
<dbReference type="OrthoDB" id="9775734at2"/>
<dbReference type="AlphaFoldDB" id="A0A5C8ZBZ7"/>